<feature type="signal peptide" evidence="2">
    <location>
        <begin position="1"/>
        <end position="20"/>
    </location>
</feature>
<comment type="caution">
    <text evidence="4">The sequence shown here is derived from an EMBL/GenBank/DDBJ whole genome shotgun (WGS) entry which is preliminary data.</text>
</comment>
<accession>A0A8S0W4P2</accession>
<feature type="domain" description="MD-2-related lipid-recognition" evidence="3">
    <location>
        <begin position="27"/>
        <end position="126"/>
    </location>
</feature>
<dbReference type="InterPro" id="IPR036846">
    <property type="entry name" value="GM2-AP_sf"/>
</dbReference>
<dbReference type="EMBL" id="CACVBS010000090">
    <property type="protein sequence ID" value="CAA7270405.1"/>
    <property type="molecule type" value="Genomic_DNA"/>
</dbReference>
<reference evidence="4 5" key="1">
    <citation type="submission" date="2020-01" db="EMBL/GenBank/DDBJ databases">
        <authorList>
            <person name="Gupta K D."/>
        </authorList>
    </citation>
    <scope>NUCLEOTIDE SEQUENCE [LARGE SCALE GENOMIC DNA]</scope>
</reference>
<evidence type="ECO:0000259" key="3">
    <source>
        <dbReference type="Pfam" id="PF02221"/>
    </source>
</evidence>
<protein>
    <recommendedName>
        <fullName evidence="3">MD-2-related lipid-recognition domain-containing protein</fullName>
    </recommendedName>
</protein>
<dbReference type="AlphaFoldDB" id="A0A8S0W4P2"/>
<dbReference type="InterPro" id="IPR003172">
    <property type="entry name" value="ML_dom"/>
</dbReference>
<evidence type="ECO:0000256" key="2">
    <source>
        <dbReference type="SAM" id="SignalP"/>
    </source>
</evidence>
<feature type="chain" id="PRO_5035872595" description="MD-2-related lipid-recognition domain-containing protein" evidence="2">
    <location>
        <begin position="21"/>
        <end position="134"/>
    </location>
</feature>
<dbReference type="Proteomes" id="UP000467700">
    <property type="component" value="Unassembled WGS sequence"/>
</dbReference>
<organism evidence="4 5">
    <name type="scientific">Cyclocybe aegerita</name>
    <name type="common">Black poplar mushroom</name>
    <name type="synonym">Agrocybe aegerita</name>
    <dbReference type="NCBI Taxonomy" id="1973307"/>
    <lineage>
        <taxon>Eukaryota</taxon>
        <taxon>Fungi</taxon>
        <taxon>Dikarya</taxon>
        <taxon>Basidiomycota</taxon>
        <taxon>Agaricomycotina</taxon>
        <taxon>Agaricomycetes</taxon>
        <taxon>Agaricomycetidae</taxon>
        <taxon>Agaricales</taxon>
        <taxon>Agaricineae</taxon>
        <taxon>Bolbitiaceae</taxon>
        <taxon>Cyclocybe</taxon>
    </lineage>
</organism>
<gene>
    <name evidence="4" type="ORF">AAE3_LOCUS12562</name>
</gene>
<keyword evidence="1 2" id="KW-0732">Signal</keyword>
<keyword evidence="5" id="KW-1185">Reference proteome</keyword>
<sequence length="134" mass="14578">MRNFSRLLGGLALSTVPSFAAIASRELKWNNCGSAVTFHSFTISRDPIPGGASVTVNFIATLERTLQLGQSAEASIVDRWGQEVAKLSVDPCKLSENNLDTPLSCPLEPGTYHYRQNVIFPSYAPPDTSRSVLH</sequence>
<dbReference type="Pfam" id="PF02221">
    <property type="entry name" value="E1_DerP2_DerF2"/>
    <property type="match status" value="1"/>
</dbReference>
<evidence type="ECO:0000256" key="1">
    <source>
        <dbReference type="ARBA" id="ARBA00022729"/>
    </source>
</evidence>
<evidence type="ECO:0000313" key="5">
    <source>
        <dbReference type="Proteomes" id="UP000467700"/>
    </source>
</evidence>
<name>A0A8S0W4P2_CYCAE</name>
<proteinExistence type="predicted"/>
<dbReference type="Gene3D" id="2.70.220.10">
    <property type="entry name" value="Ganglioside GM2 activator"/>
    <property type="match status" value="1"/>
</dbReference>
<evidence type="ECO:0000313" key="4">
    <source>
        <dbReference type="EMBL" id="CAA7270405.1"/>
    </source>
</evidence>